<dbReference type="InterPro" id="IPR045238">
    <property type="entry name" value="Tim23-like"/>
</dbReference>
<keyword evidence="4" id="KW-0472">Membrane</keyword>
<dbReference type="Pfam" id="PF02466">
    <property type="entry name" value="Tim17"/>
    <property type="match status" value="1"/>
</dbReference>
<feature type="compositionally biased region" description="Basic and acidic residues" evidence="5">
    <location>
        <begin position="1"/>
        <end position="14"/>
    </location>
</feature>
<dbReference type="GO" id="GO:0008320">
    <property type="term" value="F:protein transmembrane transporter activity"/>
    <property type="evidence" value="ECO:0007669"/>
    <property type="project" value="TreeGrafter"/>
</dbReference>
<evidence type="ECO:0000313" key="6">
    <source>
        <dbReference type="EMBL" id="KAI3430695.1"/>
    </source>
</evidence>
<sequence length="241" mass="25070">MGIFDRFKGKRDDPAAGMSSAEAAAAVSPSLDLTERPSAPAGPSSRSQEFQKTFGVAPSDSLYNPYEGLGAALDRREAPGRGSFRISKQPEFLFTEEALVHRRSWSENLTYYTGLGYLSGAVLGGSRGAVQALTTPVTLAGVESSQRLRLNQLLNTSGKMGRGAGNSLGVLGLLFASFESLSGYLTNGQVPDEANTLIAGAATGVLYRSVRGPQQAAAAIVTGSAAAGLLLVARKFINPGL</sequence>
<dbReference type="AlphaFoldDB" id="A0A9D4TNT5"/>
<feature type="compositionally biased region" description="Low complexity" evidence="5">
    <location>
        <begin position="15"/>
        <end position="47"/>
    </location>
</feature>
<evidence type="ECO:0000256" key="1">
    <source>
        <dbReference type="ARBA" id="ARBA00004141"/>
    </source>
</evidence>
<evidence type="ECO:0000313" key="7">
    <source>
        <dbReference type="Proteomes" id="UP001055712"/>
    </source>
</evidence>
<keyword evidence="3" id="KW-1133">Transmembrane helix</keyword>
<evidence type="ECO:0000256" key="2">
    <source>
        <dbReference type="ARBA" id="ARBA00022692"/>
    </source>
</evidence>
<organism evidence="6 7">
    <name type="scientific">Chlorella vulgaris</name>
    <name type="common">Green alga</name>
    <dbReference type="NCBI Taxonomy" id="3077"/>
    <lineage>
        <taxon>Eukaryota</taxon>
        <taxon>Viridiplantae</taxon>
        <taxon>Chlorophyta</taxon>
        <taxon>core chlorophytes</taxon>
        <taxon>Trebouxiophyceae</taxon>
        <taxon>Chlorellales</taxon>
        <taxon>Chlorellaceae</taxon>
        <taxon>Chlorella clade</taxon>
        <taxon>Chlorella</taxon>
    </lineage>
</organism>
<evidence type="ECO:0000256" key="4">
    <source>
        <dbReference type="ARBA" id="ARBA00023136"/>
    </source>
</evidence>
<proteinExistence type="predicted"/>
<dbReference type="OrthoDB" id="159299at2759"/>
<evidence type="ECO:0000256" key="3">
    <source>
        <dbReference type="ARBA" id="ARBA00022989"/>
    </source>
</evidence>
<dbReference type="PANTHER" id="PTHR15371">
    <property type="entry name" value="TIM23"/>
    <property type="match status" value="1"/>
</dbReference>
<accession>A0A9D4TNT5</accession>
<dbReference type="PANTHER" id="PTHR15371:SF0">
    <property type="entry name" value="SD19278P"/>
    <property type="match status" value="1"/>
</dbReference>
<keyword evidence="7" id="KW-1185">Reference proteome</keyword>
<reference evidence="6" key="2">
    <citation type="submission" date="2020-11" db="EMBL/GenBank/DDBJ databases">
        <authorList>
            <person name="Cecchin M."/>
            <person name="Marcolungo L."/>
            <person name="Rossato M."/>
            <person name="Girolomoni L."/>
            <person name="Cosentino E."/>
            <person name="Cuine S."/>
            <person name="Li-Beisson Y."/>
            <person name="Delledonne M."/>
            <person name="Ballottari M."/>
        </authorList>
    </citation>
    <scope>NUCLEOTIDE SEQUENCE</scope>
    <source>
        <strain evidence="6">211/11P</strain>
        <tissue evidence="6">Whole cell</tissue>
    </source>
</reference>
<dbReference type="EMBL" id="SIDB01000007">
    <property type="protein sequence ID" value="KAI3430695.1"/>
    <property type="molecule type" value="Genomic_DNA"/>
</dbReference>
<comment type="subcellular location">
    <subcellularLocation>
        <location evidence="1">Membrane</location>
        <topology evidence="1">Multi-pass membrane protein</topology>
    </subcellularLocation>
</comment>
<dbReference type="GO" id="GO:0030150">
    <property type="term" value="P:protein import into mitochondrial matrix"/>
    <property type="evidence" value="ECO:0007669"/>
    <property type="project" value="TreeGrafter"/>
</dbReference>
<feature type="region of interest" description="Disordered" evidence="5">
    <location>
        <begin position="1"/>
        <end position="51"/>
    </location>
</feature>
<reference evidence="6" key="1">
    <citation type="journal article" date="2019" name="Plant J.">
        <title>Chlorella vulgaris genome assembly and annotation reveals the molecular basis for metabolic acclimation to high light conditions.</title>
        <authorList>
            <person name="Cecchin M."/>
            <person name="Marcolungo L."/>
            <person name="Rossato M."/>
            <person name="Girolomoni L."/>
            <person name="Cosentino E."/>
            <person name="Cuine S."/>
            <person name="Li-Beisson Y."/>
            <person name="Delledonne M."/>
            <person name="Ballottari M."/>
        </authorList>
    </citation>
    <scope>NUCLEOTIDE SEQUENCE</scope>
    <source>
        <strain evidence="6">211/11P</strain>
    </source>
</reference>
<keyword evidence="2" id="KW-0812">Transmembrane</keyword>
<evidence type="ECO:0000256" key="5">
    <source>
        <dbReference type="SAM" id="MobiDB-lite"/>
    </source>
</evidence>
<dbReference type="Proteomes" id="UP001055712">
    <property type="component" value="Unassembled WGS sequence"/>
</dbReference>
<dbReference type="GO" id="GO:0005744">
    <property type="term" value="C:TIM23 mitochondrial import inner membrane translocase complex"/>
    <property type="evidence" value="ECO:0007669"/>
    <property type="project" value="TreeGrafter"/>
</dbReference>
<name>A0A9D4TNT5_CHLVU</name>
<protein>
    <submittedName>
        <fullName evidence="6">Uncharacterized protein</fullName>
    </submittedName>
</protein>
<comment type="caution">
    <text evidence="6">The sequence shown here is derived from an EMBL/GenBank/DDBJ whole genome shotgun (WGS) entry which is preliminary data.</text>
</comment>
<gene>
    <name evidence="6" type="ORF">D9Q98_005284</name>
</gene>